<reference evidence="3" key="1">
    <citation type="submission" date="2021-01" db="EMBL/GenBank/DDBJ databases">
        <title>Whole genome shotgun sequence of Actinoplanes rishiriensis NBRC 108556.</title>
        <authorList>
            <person name="Komaki H."/>
            <person name="Tamura T."/>
        </authorList>
    </citation>
    <scope>NUCLEOTIDE SEQUENCE</scope>
    <source>
        <strain evidence="3">NBRC 108556</strain>
    </source>
</reference>
<feature type="transmembrane region" description="Helical" evidence="1">
    <location>
        <begin position="21"/>
        <end position="38"/>
    </location>
</feature>
<evidence type="ECO:0000313" key="4">
    <source>
        <dbReference type="Proteomes" id="UP000636960"/>
    </source>
</evidence>
<keyword evidence="1" id="KW-1133">Transmembrane helix</keyword>
<feature type="transmembrane region" description="Helical" evidence="1">
    <location>
        <begin position="75"/>
        <end position="98"/>
    </location>
</feature>
<evidence type="ECO:0000256" key="1">
    <source>
        <dbReference type="SAM" id="Phobius"/>
    </source>
</evidence>
<keyword evidence="4" id="KW-1185">Reference proteome</keyword>
<evidence type="ECO:0000259" key="2">
    <source>
        <dbReference type="Pfam" id="PF03779"/>
    </source>
</evidence>
<evidence type="ECO:0000313" key="3">
    <source>
        <dbReference type="EMBL" id="GIF01859.1"/>
    </source>
</evidence>
<keyword evidence="1" id="KW-0812">Transmembrane</keyword>
<feature type="domain" description="SPW repeat-containing integral membrane" evidence="2">
    <location>
        <begin position="22"/>
        <end position="120"/>
    </location>
</feature>
<accession>A0A919MZR3</accession>
<name>A0A919MZR3_9ACTN</name>
<dbReference type="EMBL" id="BOMV01000113">
    <property type="protein sequence ID" value="GIF01859.1"/>
    <property type="molecule type" value="Genomic_DNA"/>
</dbReference>
<gene>
    <name evidence="3" type="ORF">Ari01nite_93230</name>
</gene>
<proteinExistence type="predicted"/>
<dbReference type="Proteomes" id="UP000636960">
    <property type="component" value="Unassembled WGS sequence"/>
</dbReference>
<protein>
    <recommendedName>
        <fullName evidence="2">SPW repeat-containing integral membrane domain-containing protein</fullName>
    </recommendedName>
</protein>
<dbReference type="InterPro" id="IPR005530">
    <property type="entry name" value="SPW"/>
</dbReference>
<dbReference type="AlphaFoldDB" id="A0A919MZR3"/>
<dbReference type="Pfam" id="PF03779">
    <property type="entry name" value="SPW"/>
    <property type="match status" value="1"/>
</dbReference>
<keyword evidence="1" id="KW-0472">Membrane</keyword>
<organism evidence="3 4">
    <name type="scientific">Paractinoplanes rishiriensis</name>
    <dbReference type="NCBI Taxonomy" id="1050105"/>
    <lineage>
        <taxon>Bacteria</taxon>
        <taxon>Bacillati</taxon>
        <taxon>Actinomycetota</taxon>
        <taxon>Actinomycetes</taxon>
        <taxon>Micromonosporales</taxon>
        <taxon>Micromonosporaceae</taxon>
        <taxon>Paractinoplanes</taxon>
    </lineage>
</organism>
<sequence>MYLFKGSAKRDAAGPPTINPSVFVVFAGLWLLGASIFADYRYSPGFDGRSNDRVVGVVLIVVALIRVISRTSTGWLSMVNVAAGVWLIAAPFVLGFGHDPHAASSTWNDVIVGAIVVLLAGVSGIAARADLPSPR</sequence>
<dbReference type="RefSeq" id="WP_203790799.1">
    <property type="nucleotide sequence ID" value="NZ_BOMV01000113.1"/>
</dbReference>
<comment type="caution">
    <text evidence="3">The sequence shown here is derived from an EMBL/GenBank/DDBJ whole genome shotgun (WGS) entry which is preliminary data.</text>
</comment>
<feature type="transmembrane region" description="Helical" evidence="1">
    <location>
        <begin position="110"/>
        <end position="129"/>
    </location>
</feature>
<feature type="transmembrane region" description="Helical" evidence="1">
    <location>
        <begin position="50"/>
        <end position="68"/>
    </location>
</feature>